<dbReference type="AlphaFoldDB" id="A0A161HIS4"/>
<sequence>MSSAASKRLIKELSAFSHDPNPALDALQLQSEDDLFTWLAVLRGPADSPYEGQYENDLNALHCVFAFYLLTQRRWTLAYTDKGSTKLSSSTADDAISY</sequence>
<proteinExistence type="predicted"/>
<protein>
    <submittedName>
        <fullName evidence="1">Uncharacterized protein</fullName>
    </submittedName>
</protein>
<dbReference type="Proteomes" id="UP000189580">
    <property type="component" value="Chromosome c"/>
</dbReference>
<evidence type="ECO:0000313" key="2">
    <source>
        <dbReference type="Proteomes" id="UP000189580"/>
    </source>
</evidence>
<dbReference type="Gene3D" id="3.10.110.10">
    <property type="entry name" value="Ubiquitin Conjugating Enzyme"/>
    <property type="match status" value="1"/>
</dbReference>
<name>A0A161HIS4_9ASCO</name>
<gene>
    <name evidence="1" type="ORF">AWJ20_3927</name>
</gene>
<dbReference type="EMBL" id="CP014500">
    <property type="protein sequence ID" value="ANB11128.1"/>
    <property type="molecule type" value="Genomic_DNA"/>
</dbReference>
<dbReference type="RefSeq" id="XP_018733605.1">
    <property type="nucleotide sequence ID" value="XM_018880967.1"/>
</dbReference>
<dbReference type="InterPro" id="IPR016135">
    <property type="entry name" value="UBQ-conjugating_enzyme/RWD"/>
</dbReference>
<dbReference type="OrthoDB" id="9973183at2759"/>
<dbReference type="KEGG" id="slb:AWJ20_3927"/>
<reference evidence="1 2" key="1">
    <citation type="submission" date="2016-02" db="EMBL/GenBank/DDBJ databases">
        <title>Complete genome sequence and transcriptome regulation of the pentose utilising yeast Sugiyamaella lignohabitans.</title>
        <authorList>
            <person name="Bellasio M."/>
            <person name="Peymann A."/>
            <person name="Valli M."/>
            <person name="Sipitzky M."/>
            <person name="Graf A."/>
            <person name="Sauer M."/>
            <person name="Marx H."/>
            <person name="Mattanovich D."/>
        </authorList>
    </citation>
    <scope>NUCLEOTIDE SEQUENCE [LARGE SCALE GENOMIC DNA]</scope>
    <source>
        <strain evidence="1 2">CBS 10342</strain>
    </source>
</reference>
<evidence type="ECO:0000313" key="1">
    <source>
        <dbReference type="EMBL" id="ANB11128.1"/>
    </source>
</evidence>
<accession>A0A161HIS4</accession>
<organism evidence="1 2">
    <name type="scientific">Sugiyamaella lignohabitans</name>
    <dbReference type="NCBI Taxonomy" id="796027"/>
    <lineage>
        <taxon>Eukaryota</taxon>
        <taxon>Fungi</taxon>
        <taxon>Dikarya</taxon>
        <taxon>Ascomycota</taxon>
        <taxon>Saccharomycotina</taxon>
        <taxon>Dipodascomycetes</taxon>
        <taxon>Dipodascales</taxon>
        <taxon>Trichomonascaceae</taxon>
        <taxon>Sugiyamaella</taxon>
    </lineage>
</organism>
<dbReference type="GeneID" id="30036002"/>
<dbReference type="SUPFAM" id="SSF54495">
    <property type="entry name" value="UBC-like"/>
    <property type="match status" value="1"/>
</dbReference>
<keyword evidence="2" id="KW-1185">Reference proteome</keyword>